<feature type="transmembrane region" description="Helical" evidence="7">
    <location>
        <begin position="158"/>
        <end position="178"/>
    </location>
</feature>
<evidence type="ECO:0000256" key="3">
    <source>
        <dbReference type="ARBA" id="ARBA00022448"/>
    </source>
</evidence>
<dbReference type="PANTHER" id="PTHR43840">
    <property type="entry name" value="MITOCHONDRIAL METAL TRANSPORTER 1-RELATED"/>
    <property type="match status" value="1"/>
</dbReference>
<feature type="transmembrane region" description="Helical" evidence="7">
    <location>
        <begin position="15"/>
        <end position="34"/>
    </location>
</feature>
<dbReference type="InterPro" id="IPR002524">
    <property type="entry name" value="Cation_efflux"/>
</dbReference>
<dbReference type="Gene3D" id="3.30.70.1350">
    <property type="entry name" value="Cation efflux protein, cytoplasmic domain"/>
    <property type="match status" value="1"/>
</dbReference>
<evidence type="ECO:0000313" key="11">
    <source>
        <dbReference type="Proteomes" id="UP000277864"/>
    </source>
</evidence>
<accession>A0A429Z8J8</accession>
<keyword evidence="3" id="KW-0813">Transport</keyword>
<organism evidence="10 11">
    <name type="scientific">Vagococcus humatus</name>
    <dbReference type="NCBI Taxonomy" id="1889241"/>
    <lineage>
        <taxon>Bacteria</taxon>
        <taxon>Bacillati</taxon>
        <taxon>Bacillota</taxon>
        <taxon>Bacilli</taxon>
        <taxon>Lactobacillales</taxon>
        <taxon>Enterococcaceae</taxon>
        <taxon>Vagococcus</taxon>
    </lineage>
</organism>
<dbReference type="PANTHER" id="PTHR43840:SF50">
    <property type="entry name" value="MANGANESE EFFLUX SYSTEM PROTEIN MNES"/>
    <property type="match status" value="1"/>
</dbReference>
<evidence type="ECO:0000256" key="4">
    <source>
        <dbReference type="ARBA" id="ARBA00022692"/>
    </source>
</evidence>
<evidence type="ECO:0000256" key="5">
    <source>
        <dbReference type="ARBA" id="ARBA00022989"/>
    </source>
</evidence>
<sequence>MLEERYRELRIAEKGALISIFAYILIATLKLSVGKWANSEALQADGLNNFTDILASIAVLIGLRLARRPADAEHRYGHWKVENVASMITSFIMVLVGLQVFATSIQTMLHGREDNPDAIAGLVGIVSAIIMYGVYTYNNKLAHSVKSGALKAAAKDNLSDALTSIGTSIAVFASFFHLYWLDNLAAIVIGIIIIKTGFEIFQESAFSLSDGFPDEDLLAYKQDVLKIPGVKGVKSIRGRSYGAMTFIDIVVYMDAYLSVKESHSITEEIEQLLQDSYQVFDTDVHVEPCPNSECQE</sequence>
<comment type="caution">
    <text evidence="10">The sequence shown here is derived from an EMBL/GenBank/DDBJ whole genome shotgun (WGS) entry which is preliminary data.</text>
</comment>
<dbReference type="FunFam" id="1.20.1510.10:FF:000006">
    <property type="entry name" value="Divalent cation efflux transporter"/>
    <property type="match status" value="1"/>
</dbReference>
<dbReference type="OrthoDB" id="9806522at2"/>
<dbReference type="InterPro" id="IPR027470">
    <property type="entry name" value="Cation_efflux_CTD"/>
</dbReference>
<gene>
    <name evidence="10" type="ORF">C7P63_02935</name>
</gene>
<keyword evidence="5 7" id="KW-1133">Transmembrane helix</keyword>
<dbReference type="RefSeq" id="WP_125942664.1">
    <property type="nucleotide sequence ID" value="NZ_PXZH01000001.1"/>
</dbReference>
<reference evidence="10 11" key="1">
    <citation type="submission" date="2018-03" db="EMBL/GenBank/DDBJ databases">
        <authorList>
            <person name="Gulvik C.A."/>
        </authorList>
    </citation>
    <scope>NUCLEOTIDE SEQUENCE [LARGE SCALE GENOMIC DNA]</scope>
    <source>
        <strain evidence="10 11">JCM 31581</strain>
    </source>
</reference>
<dbReference type="Proteomes" id="UP000277864">
    <property type="component" value="Unassembled WGS sequence"/>
</dbReference>
<comment type="subcellular location">
    <subcellularLocation>
        <location evidence="1">Membrane</location>
        <topology evidence="1">Multi-pass membrane protein</topology>
    </subcellularLocation>
</comment>
<evidence type="ECO:0000256" key="1">
    <source>
        <dbReference type="ARBA" id="ARBA00004141"/>
    </source>
</evidence>
<dbReference type="GO" id="GO:0008324">
    <property type="term" value="F:monoatomic cation transmembrane transporter activity"/>
    <property type="evidence" value="ECO:0007669"/>
    <property type="project" value="InterPro"/>
</dbReference>
<protein>
    <submittedName>
        <fullName evidence="10">Transporter</fullName>
    </submittedName>
</protein>
<proteinExistence type="inferred from homology"/>
<name>A0A429Z8J8_9ENTE</name>
<evidence type="ECO:0000256" key="6">
    <source>
        <dbReference type="ARBA" id="ARBA00023136"/>
    </source>
</evidence>
<dbReference type="SUPFAM" id="SSF160240">
    <property type="entry name" value="Cation efflux protein cytoplasmic domain-like"/>
    <property type="match status" value="1"/>
</dbReference>
<dbReference type="SUPFAM" id="SSF161111">
    <property type="entry name" value="Cation efflux protein transmembrane domain-like"/>
    <property type="match status" value="1"/>
</dbReference>
<keyword evidence="11" id="KW-1185">Reference proteome</keyword>
<evidence type="ECO:0000313" key="10">
    <source>
        <dbReference type="EMBL" id="RST90049.1"/>
    </source>
</evidence>
<feature type="transmembrane region" description="Helical" evidence="7">
    <location>
        <begin position="84"/>
        <end position="106"/>
    </location>
</feature>
<dbReference type="InterPro" id="IPR036837">
    <property type="entry name" value="Cation_efflux_CTD_sf"/>
</dbReference>
<evidence type="ECO:0000259" key="9">
    <source>
        <dbReference type="Pfam" id="PF16916"/>
    </source>
</evidence>
<dbReference type="InterPro" id="IPR050291">
    <property type="entry name" value="CDF_Transporter"/>
</dbReference>
<keyword evidence="6 7" id="KW-0472">Membrane</keyword>
<dbReference type="AlphaFoldDB" id="A0A429Z8J8"/>
<dbReference type="EMBL" id="PXZH01000001">
    <property type="protein sequence ID" value="RST90049.1"/>
    <property type="molecule type" value="Genomic_DNA"/>
</dbReference>
<feature type="domain" description="Cation efflux protein transmembrane" evidence="8">
    <location>
        <begin position="17"/>
        <end position="208"/>
    </location>
</feature>
<dbReference type="InterPro" id="IPR027469">
    <property type="entry name" value="Cation_efflux_TMD_sf"/>
</dbReference>
<dbReference type="Pfam" id="PF01545">
    <property type="entry name" value="Cation_efflux"/>
    <property type="match status" value="1"/>
</dbReference>
<dbReference type="Gene3D" id="1.20.1510.10">
    <property type="entry name" value="Cation efflux protein transmembrane domain"/>
    <property type="match status" value="1"/>
</dbReference>
<feature type="transmembrane region" description="Helical" evidence="7">
    <location>
        <begin position="118"/>
        <end position="137"/>
    </location>
</feature>
<evidence type="ECO:0000256" key="7">
    <source>
        <dbReference type="SAM" id="Phobius"/>
    </source>
</evidence>
<evidence type="ECO:0000256" key="2">
    <source>
        <dbReference type="ARBA" id="ARBA00008114"/>
    </source>
</evidence>
<dbReference type="GO" id="GO:0016020">
    <property type="term" value="C:membrane"/>
    <property type="evidence" value="ECO:0007669"/>
    <property type="project" value="UniProtKB-SubCell"/>
</dbReference>
<dbReference type="Pfam" id="PF16916">
    <property type="entry name" value="ZT_dimer"/>
    <property type="match status" value="1"/>
</dbReference>
<keyword evidence="4 7" id="KW-0812">Transmembrane</keyword>
<feature type="domain" description="Cation efflux protein cytoplasmic" evidence="9">
    <location>
        <begin position="213"/>
        <end position="289"/>
    </location>
</feature>
<evidence type="ECO:0000259" key="8">
    <source>
        <dbReference type="Pfam" id="PF01545"/>
    </source>
</evidence>
<dbReference type="NCBIfam" id="TIGR01297">
    <property type="entry name" value="CDF"/>
    <property type="match status" value="1"/>
</dbReference>
<comment type="similarity">
    <text evidence="2">Belongs to the cation diffusion facilitator (CDF) transporter (TC 2.A.4) family.</text>
</comment>
<dbReference type="InterPro" id="IPR058533">
    <property type="entry name" value="Cation_efflux_TM"/>
</dbReference>